<keyword evidence="3" id="KW-1185">Reference proteome</keyword>
<dbReference type="InterPro" id="IPR036390">
    <property type="entry name" value="WH_DNA-bd_sf"/>
</dbReference>
<dbReference type="PANTHER" id="PTHR33164">
    <property type="entry name" value="TRANSCRIPTIONAL REGULATOR, MARR FAMILY"/>
    <property type="match status" value="1"/>
</dbReference>
<protein>
    <recommendedName>
        <fullName evidence="1">HTH marR-type domain-containing protein</fullName>
    </recommendedName>
</protein>
<dbReference type="SMART" id="SM00347">
    <property type="entry name" value="HTH_MARR"/>
    <property type="match status" value="1"/>
</dbReference>
<dbReference type="SUPFAM" id="SSF46785">
    <property type="entry name" value="Winged helix' DNA-binding domain"/>
    <property type="match status" value="1"/>
</dbReference>
<dbReference type="AlphaFoldDB" id="A0A1W9ZBW9"/>
<organism evidence="2 3">
    <name type="scientific">Mycobacterium arosiense ATCC BAA-1401 = DSM 45069</name>
    <dbReference type="NCBI Taxonomy" id="1265311"/>
    <lineage>
        <taxon>Bacteria</taxon>
        <taxon>Bacillati</taxon>
        <taxon>Actinomycetota</taxon>
        <taxon>Actinomycetes</taxon>
        <taxon>Mycobacteriales</taxon>
        <taxon>Mycobacteriaceae</taxon>
        <taxon>Mycobacterium</taxon>
        <taxon>Mycobacterium avium complex (MAC)</taxon>
    </lineage>
</organism>
<accession>A0A1W9ZBW9</accession>
<proteinExistence type="predicted"/>
<dbReference type="Gene3D" id="1.10.10.10">
    <property type="entry name" value="Winged helix-like DNA-binding domain superfamily/Winged helix DNA-binding domain"/>
    <property type="match status" value="1"/>
</dbReference>
<sequence length="146" mass="15932">MTHYAKVRRPAHVVAASAVFRADKIVTAKMAAALEGLELTPDRYEILGLLANTPGGRLSLKDLGQAVLSHPATTTYTVDVLEKRGLLKRRPDPKDRRGVLAQITPAGRELIKRATKMLELIDWGMGELSDEDAATVARVLSQLHPT</sequence>
<dbReference type="InterPro" id="IPR036388">
    <property type="entry name" value="WH-like_DNA-bd_sf"/>
</dbReference>
<dbReference type="InterPro" id="IPR000835">
    <property type="entry name" value="HTH_MarR-typ"/>
</dbReference>
<evidence type="ECO:0000313" key="2">
    <source>
        <dbReference type="EMBL" id="ORA11293.1"/>
    </source>
</evidence>
<dbReference type="Pfam" id="PF12802">
    <property type="entry name" value="MarR_2"/>
    <property type="match status" value="1"/>
</dbReference>
<dbReference type="PANTHER" id="PTHR33164:SF101">
    <property type="entry name" value="TRANSCRIPTIONAL REPRESSOR MPRA"/>
    <property type="match status" value="1"/>
</dbReference>
<evidence type="ECO:0000259" key="1">
    <source>
        <dbReference type="PROSITE" id="PS50995"/>
    </source>
</evidence>
<dbReference type="GO" id="GO:0003700">
    <property type="term" value="F:DNA-binding transcription factor activity"/>
    <property type="evidence" value="ECO:0007669"/>
    <property type="project" value="InterPro"/>
</dbReference>
<dbReference type="InterPro" id="IPR039422">
    <property type="entry name" value="MarR/SlyA-like"/>
</dbReference>
<gene>
    <name evidence="2" type="ORF">BST14_19025</name>
</gene>
<name>A0A1W9ZBW9_MYCAI</name>
<dbReference type="PROSITE" id="PS50995">
    <property type="entry name" value="HTH_MARR_2"/>
    <property type="match status" value="1"/>
</dbReference>
<reference evidence="2 3" key="1">
    <citation type="submission" date="2016-12" db="EMBL/GenBank/DDBJ databases">
        <title>The new phylogeny of genus Mycobacterium.</title>
        <authorList>
            <person name="Tortoli E."/>
            <person name="Trovato A."/>
            <person name="Cirillo D.M."/>
        </authorList>
    </citation>
    <scope>NUCLEOTIDE SEQUENCE [LARGE SCALE GENOMIC DNA]</scope>
    <source>
        <strain evidence="2 3">DSM 45069</strain>
    </source>
</reference>
<dbReference type="GO" id="GO:0006950">
    <property type="term" value="P:response to stress"/>
    <property type="evidence" value="ECO:0007669"/>
    <property type="project" value="TreeGrafter"/>
</dbReference>
<dbReference type="PRINTS" id="PR00598">
    <property type="entry name" value="HTHMARR"/>
</dbReference>
<dbReference type="EMBL" id="MVHG01000055">
    <property type="protein sequence ID" value="ORA11293.1"/>
    <property type="molecule type" value="Genomic_DNA"/>
</dbReference>
<evidence type="ECO:0000313" key="3">
    <source>
        <dbReference type="Proteomes" id="UP000192707"/>
    </source>
</evidence>
<feature type="domain" description="HTH marR-type" evidence="1">
    <location>
        <begin position="12"/>
        <end position="145"/>
    </location>
</feature>
<dbReference type="Proteomes" id="UP000192707">
    <property type="component" value="Unassembled WGS sequence"/>
</dbReference>
<comment type="caution">
    <text evidence="2">The sequence shown here is derived from an EMBL/GenBank/DDBJ whole genome shotgun (WGS) entry which is preliminary data.</text>
</comment>